<accession>S7RT43</accession>
<keyword evidence="3" id="KW-1185">Reference proteome</keyword>
<dbReference type="KEGG" id="gtr:GLOTRDRAFT_136699"/>
<dbReference type="GeneID" id="19303604"/>
<gene>
    <name evidence="2" type="ORF">GLOTRDRAFT_136699</name>
</gene>
<dbReference type="RefSeq" id="XP_007863200.1">
    <property type="nucleotide sequence ID" value="XM_007865009.1"/>
</dbReference>
<sequence>MTYRPNQNDFDRKDQKMLGIDDPGDIDYNKLNREMGSDGAIAAKPQTNTTSIDGNYGLDEADYGSGGIIPGGSTGDQFGGVRLTSGASTVATDAFTGDIEGELTTMRNTGLEGSTYGAVNEGNAERKAGSQAGSGSSGPTR</sequence>
<dbReference type="AlphaFoldDB" id="S7RT43"/>
<evidence type="ECO:0000313" key="2">
    <source>
        <dbReference type="EMBL" id="EPQ57855.1"/>
    </source>
</evidence>
<evidence type="ECO:0000256" key="1">
    <source>
        <dbReference type="SAM" id="MobiDB-lite"/>
    </source>
</evidence>
<proteinExistence type="predicted"/>
<feature type="region of interest" description="Disordered" evidence="1">
    <location>
        <begin position="109"/>
        <end position="141"/>
    </location>
</feature>
<dbReference type="HOGENOM" id="CLU_1825479_0_0_1"/>
<evidence type="ECO:0000313" key="3">
    <source>
        <dbReference type="Proteomes" id="UP000030669"/>
    </source>
</evidence>
<name>S7RT43_GLOTA</name>
<protein>
    <submittedName>
        <fullName evidence="2">Uncharacterized protein</fullName>
    </submittedName>
</protein>
<reference evidence="2 3" key="1">
    <citation type="journal article" date="2012" name="Science">
        <title>The Paleozoic origin of enzymatic lignin decomposition reconstructed from 31 fungal genomes.</title>
        <authorList>
            <person name="Floudas D."/>
            <person name="Binder M."/>
            <person name="Riley R."/>
            <person name="Barry K."/>
            <person name="Blanchette R.A."/>
            <person name="Henrissat B."/>
            <person name="Martinez A.T."/>
            <person name="Otillar R."/>
            <person name="Spatafora J.W."/>
            <person name="Yadav J.S."/>
            <person name="Aerts A."/>
            <person name="Benoit I."/>
            <person name="Boyd A."/>
            <person name="Carlson A."/>
            <person name="Copeland A."/>
            <person name="Coutinho P.M."/>
            <person name="de Vries R.P."/>
            <person name="Ferreira P."/>
            <person name="Findley K."/>
            <person name="Foster B."/>
            <person name="Gaskell J."/>
            <person name="Glotzer D."/>
            <person name="Gorecki P."/>
            <person name="Heitman J."/>
            <person name="Hesse C."/>
            <person name="Hori C."/>
            <person name="Igarashi K."/>
            <person name="Jurgens J.A."/>
            <person name="Kallen N."/>
            <person name="Kersten P."/>
            <person name="Kohler A."/>
            <person name="Kuees U."/>
            <person name="Kumar T.K.A."/>
            <person name="Kuo A."/>
            <person name="LaButti K."/>
            <person name="Larrondo L.F."/>
            <person name="Lindquist E."/>
            <person name="Ling A."/>
            <person name="Lombard V."/>
            <person name="Lucas S."/>
            <person name="Lundell T."/>
            <person name="Martin R."/>
            <person name="McLaughlin D.J."/>
            <person name="Morgenstern I."/>
            <person name="Morin E."/>
            <person name="Murat C."/>
            <person name="Nagy L.G."/>
            <person name="Nolan M."/>
            <person name="Ohm R.A."/>
            <person name="Patyshakuliyeva A."/>
            <person name="Rokas A."/>
            <person name="Ruiz-Duenas F.J."/>
            <person name="Sabat G."/>
            <person name="Salamov A."/>
            <person name="Samejima M."/>
            <person name="Schmutz J."/>
            <person name="Slot J.C."/>
            <person name="St John F."/>
            <person name="Stenlid J."/>
            <person name="Sun H."/>
            <person name="Sun S."/>
            <person name="Syed K."/>
            <person name="Tsang A."/>
            <person name="Wiebenga A."/>
            <person name="Young D."/>
            <person name="Pisabarro A."/>
            <person name="Eastwood D.C."/>
            <person name="Martin F."/>
            <person name="Cullen D."/>
            <person name="Grigoriev I.V."/>
            <person name="Hibbett D.S."/>
        </authorList>
    </citation>
    <scope>NUCLEOTIDE SEQUENCE [LARGE SCALE GENOMIC DNA]</scope>
    <source>
        <strain evidence="2 3">ATCC 11539</strain>
    </source>
</reference>
<feature type="region of interest" description="Disordered" evidence="1">
    <location>
        <begin position="1"/>
        <end position="21"/>
    </location>
</feature>
<dbReference type="Proteomes" id="UP000030669">
    <property type="component" value="Unassembled WGS sequence"/>
</dbReference>
<feature type="compositionally biased region" description="Low complexity" evidence="1">
    <location>
        <begin position="129"/>
        <end position="141"/>
    </location>
</feature>
<organism evidence="2 3">
    <name type="scientific">Gloeophyllum trabeum (strain ATCC 11539 / FP-39264 / Madison 617)</name>
    <name type="common">Brown rot fungus</name>
    <dbReference type="NCBI Taxonomy" id="670483"/>
    <lineage>
        <taxon>Eukaryota</taxon>
        <taxon>Fungi</taxon>
        <taxon>Dikarya</taxon>
        <taxon>Basidiomycota</taxon>
        <taxon>Agaricomycotina</taxon>
        <taxon>Agaricomycetes</taxon>
        <taxon>Gloeophyllales</taxon>
        <taxon>Gloeophyllaceae</taxon>
        <taxon>Gloeophyllum</taxon>
    </lineage>
</organism>
<dbReference type="EMBL" id="KB469298">
    <property type="protein sequence ID" value="EPQ57855.1"/>
    <property type="molecule type" value="Genomic_DNA"/>
</dbReference>